<dbReference type="PROSITE" id="PS51999">
    <property type="entry name" value="ZF_GRF"/>
    <property type="match status" value="2"/>
</dbReference>
<dbReference type="InterPro" id="IPR003601">
    <property type="entry name" value="Topo_IA_2"/>
</dbReference>
<dbReference type="Pfam" id="PF01751">
    <property type="entry name" value="Toprim"/>
    <property type="match status" value="1"/>
</dbReference>
<dbReference type="GO" id="GO:0006281">
    <property type="term" value="P:DNA repair"/>
    <property type="evidence" value="ECO:0007669"/>
    <property type="project" value="TreeGrafter"/>
</dbReference>
<dbReference type="GO" id="GO:0005634">
    <property type="term" value="C:nucleus"/>
    <property type="evidence" value="ECO:0007669"/>
    <property type="project" value="TreeGrafter"/>
</dbReference>
<feature type="domain" description="CCHC-type" evidence="14">
    <location>
        <begin position="845"/>
        <end position="860"/>
    </location>
</feature>
<feature type="domain" description="GRF-type" evidence="16">
    <location>
        <begin position="783"/>
        <end position="825"/>
    </location>
</feature>
<dbReference type="Pfam" id="PF06839">
    <property type="entry name" value="Zn_ribbon_GRF"/>
    <property type="match status" value="2"/>
</dbReference>
<feature type="region of interest" description="Disordered" evidence="13">
    <location>
        <begin position="753"/>
        <end position="777"/>
    </location>
</feature>
<dbReference type="PROSITE" id="PS50880">
    <property type="entry name" value="TOPRIM"/>
    <property type="match status" value="1"/>
</dbReference>
<dbReference type="CDD" id="cd00186">
    <property type="entry name" value="TOP1Ac"/>
    <property type="match status" value="1"/>
</dbReference>
<feature type="compositionally biased region" description="Gly residues" evidence="13">
    <location>
        <begin position="654"/>
        <end position="665"/>
    </location>
</feature>
<feature type="domain" description="GRF-type" evidence="16">
    <location>
        <begin position="706"/>
        <end position="746"/>
    </location>
</feature>
<dbReference type="Gene3D" id="2.70.20.10">
    <property type="entry name" value="Topoisomerase I, domain 3"/>
    <property type="match status" value="1"/>
</dbReference>
<evidence type="ECO:0000259" key="16">
    <source>
        <dbReference type="PROSITE" id="PS51999"/>
    </source>
</evidence>
<evidence type="ECO:0000313" key="18">
    <source>
        <dbReference type="EMBL" id="GJJ12157.1"/>
    </source>
</evidence>
<name>A0AAV5AEK4_9AGAM</name>
<keyword evidence="5" id="KW-0479">Metal-binding</keyword>
<gene>
    <name evidence="18" type="ORF">Clacol_006398</name>
</gene>
<evidence type="ECO:0000256" key="11">
    <source>
        <dbReference type="PROSITE-ProRule" id="PRU00047"/>
    </source>
</evidence>
<comment type="function">
    <text evidence="12">Introduces a single-strand break via transesterification at a target site in duplex DNA. Releases the supercoiling and torsional tension of DNA introduced during the DNA replication and transcription by transiently cleaving and rejoining one strand of the DNA duplex. The scissile phosphodiester is attacked by the catalytic tyrosine of the enzyme, resulting in the formation of a DNA-(5'-phosphotyrosyl)-enzyme intermediate and the expulsion of a 3'-OH DNA strand.</text>
</comment>
<dbReference type="InterPro" id="IPR023405">
    <property type="entry name" value="Topo_IA_core_domain"/>
</dbReference>
<dbReference type="InterPro" id="IPR001878">
    <property type="entry name" value="Znf_CCHC"/>
</dbReference>
<keyword evidence="7" id="KW-0862">Zinc</keyword>
<dbReference type="PANTHER" id="PTHR11390:SF21">
    <property type="entry name" value="DNA TOPOISOMERASE 3-ALPHA"/>
    <property type="match status" value="1"/>
</dbReference>
<keyword evidence="10 12" id="KW-0413">Isomerase</keyword>
<dbReference type="Gene3D" id="1.10.290.10">
    <property type="entry name" value="Topoisomerase I, domain 4"/>
    <property type="match status" value="1"/>
</dbReference>
<dbReference type="PRINTS" id="PR00417">
    <property type="entry name" value="PRTPISMRASEI"/>
</dbReference>
<dbReference type="InterPro" id="IPR013825">
    <property type="entry name" value="Topo_IA_cen_sub2"/>
</dbReference>
<dbReference type="GO" id="GO:0003917">
    <property type="term" value="F:DNA topoisomerase type I (single strand cut, ATP-independent) activity"/>
    <property type="evidence" value="ECO:0007669"/>
    <property type="project" value="UniProtKB-EC"/>
</dbReference>
<dbReference type="PROSITE" id="PS50158">
    <property type="entry name" value="ZF_CCHC"/>
    <property type="match status" value="1"/>
</dbReference>
<dbReference type="SMART" id="SM00437">
    <property type="entry name" value="TOP1Ac"/>
    <property type="match status" value="1"/>
</dbReference>
<keyword evidence="9 12" id="KW-0238">DNA-binding</keyword>
<comment type="catalytic activity">
    <reaction evidence="1 12">
        <text>ATP-independent breakage of single-stranded DNA, followed by passage and rejoining.</text>
        <dbReference type="EC" id="5.6.2.1"/>
    </reaction>
</comment>
<reference evidence="18" key="1">
    <citation type="submission" date="2021-10" db="EMBL/GenBank/DDBJ databases">
        <title>De novo Genome Assembly of Clathrus columnatus (Basidiomycota, Fungi) Using Illumina and Nanopore Sequence Data.</title>
        <authorList>
            <person name="Ogiso-Tanaka E."/>
            <person name="Itagaki H."/>
            <person name="Hosoya T."/>
            <person name="Hosaka K."/>
        </authorList>
    </citation>
    <scope>NUCLEOTIDE SEQUENCE</scope>
    <source>
        <strain evidence="18">MO-923</strain>
    </source>
</reference>
<keyword evidence="6 11" id="KW-0863">Zinc-finger</keyword>
<dbReference type="SMART" id="SM00343">
    <property type="entry name" value="ZnF_C2HC"/>
    <property type="match status" value="1"/>
</dbReference>
<dbReference type="InterPro" id="IPR010666">
    <property type="entry name" value="Znf_GRF"/>
</dbReference>
<feature type="domain" description="Toprim" evidence="15">
    <location>
        <begin position="2"/>
        <end position="143"/>
    </location>
</feature>
<evidence type="ECO:0000256" key="8">
    <source>
        <dbReference type="ARBA" id="ARBA00023029"/>
    </source>
</evidence>
<dbReference type="PROSITE" id="PS52039">
    <property type="entry name" value="TOPO_IA_2"/>
    <property type="match status" value="1"/>
</dbReference>
<dbReference type="InterPro" id="IPR034144">
    <property type="entry name" value="TOPRIM_TopoIII"/>
</dbReference>
<evidence type="ECO:0000259" key="17">
    <source>
        <dbReference type="PROSITE" id="PS52039"/>
    </source>
</evidence>
<feature type="compositionally biased region" description="Polar residues" evidence="13">
    <location>
        <begin position="685"/>
        <end position="701"/>
    </location>
</feature>
<dbReference type="Gene3D" id="1.10.460.10">
    <property type="entry name" value="Topoisomerase I, domain 2"/>
    <property type="match status" value="1"/>
</dbReference>
<evidence type="ECO:0000256" key="10">
    <source>
        <dbReference type="ARBA" id="ARBA00023235"/>
    </source>
</evidence>
<dbReference type="SMART" id="SM00493">
    <property type="entry name" value="TOPRIM"/>
    <property type="match status" value="1"/>
</dbReference>
<dbReference type="SUPFAM" id="SSF57756">
    <property type="entry name" value="Retrovirus zinc finger-like domains"/>
    <property type="match status" value="1"/>
</dbReference>
<dbReference type="PROSITE" id="PS00396">
    <property type="entry name" value="TOPO_IA_1"/>
    <property type="match status" value="1"/>
</dbReference>
<dbReference type="InterPro" id="IPR036875">
    <property type="entry name" value="Znf_CCHC_sf"/>
</dbReference>
<dbReference type="Gene3D" id="3.40.50.140">
    <property type="match status" value="1"/>
</dbReference>
<feature type="compositionally biased region" description="Pro residues" evidence="13">
    <location>
        <begin position="636"/>
        <end position="647"/>
    </location>
</feature>
<proteinExistence type="inferred from homology"/>
<evidence type="ECO:0000313" key="19">
    <source>
        <dbReference type="Proteomes" id="UP001050691"/>
    </source>
</evidence>
<dbReference type="GO" id="GO:0006310">
    <property type="term" value="P:DNA recombination"/>
    <property type="evidence" value="ECO:0007669"/>
    <property type="project" value="TreeGrafter"/>
</dbReference>
<dbReference type="Pfam" id="PF00098">
    <property type="entry name" value="zf-CCHC"/>
    <property type="match status" value="1"/>
</dbReference>
<feature type="domain" description="Topo IA-type catalytic" evidence="17">
    <location>
        <begin position="161"/>
        <end position="593"/>
    </location>
</feature>
<feature type="region of interest" description="Disordered" evidence="13">
    <location>
        <begin position="608"/>
        <end position="703"/>
    </location>
</feature>
<dbReference type="InterPro" id="IPR023406">
    <property type="entry name" value="Topo_IA_AS"/>
</dbReference>
<keyword evidence="4" id="KW-0507">mRNA processing</keyword>
<dbReference type="InterPro" id="IPR000380">
    <property type="entry name" value="Topo_IA"/>
</dbReference>
<evidence type="ECO:0000259" key="14">
    <source>
        <dbReference type="PROSITE" id="PS50158"/>
    </source>
</evidence>
<dbReference type="EC" id="5.6.2.1" evidence="3 12"/>
<evidence type="ECO:0000256" key="12">
    <source>
        <dbReference type="RuleBase" id="RU362092"/>
    </source>
</evidence>
<evidence type="ECO:0000256" key="7">
    <source>
        <dbReference type="ARBA" id="ARBA00022833"/>
    </source>
</evidence>
<dbReference type="EMBL" id="BPWL01000007">
    <property type="protein sequence ID" value="GJJ12157.1"/>
    <property type="molecule type" value="Genomic_DNA"/>
</dbReference>
<evidence type="ECO:0000256" key="4">
    <source>
        <dbReference type="ARBA" id="ARBA00022664"/>
    </source>
</evidence>
<dbReference type="Pfam" id="PF01131">
    <property type="entry name" value="Topoisom_bac"/>
    <property type="match status" value="1"/>
</dbReference>
<evidence type="ECO:0000256" key="9">
    <source>
        <dbReference type="ARBA" id="ARBA00023125"/>
    </source>
</evidence>
<dbReference type="InterPro" id="IPR013497">
    <property type="entry name" value="Topo_IA_cen"/>
</dbReference>
<organism evidence="18 19">
    <name type="scientific">Clathrus columnatus</name>
    <dbReference type="NCBI Taxonomy" id="1419009"/>
    <lineage>
        <taxon>Eukaryota</taxon>
        <taxon>Fungi</taxon>
        <taxon>Dikarya</taxon>
        <taxon>Basidiomycota</taxon>
        <taxon>Agaricomycotina</taxon>
        <taxon>Agaricomycetes</taxon>
        <taxon>Phallomycetidae</taxon>
        <taxon>Phallales</taxon>
        <taxon>Clathraceae</taxon>
        <taxon>Clathrus</taxon>
    </lineage>
</organism>
<comment type="caution">
    <text evidence="18">The sequence shown here is derived from an EMBL/GenBank/DDBJ whole genome shotgun (WGS) entry which is preliminary data.</text>
</comment>
<dbReference type="GO" id="GO:0006397">
    <property type="term" value="P:mRNA processing"/>
    <property type="evidence" value="ECO:0007669"/>
    <property type="project" value="UniProtKB-KW"/>
</dbReference>
<dbReference type="FunFam" id="3.40.50.140:FF:000005">
    <property type="entry name" value="DNA topoisomerase"/>
    <property type="match status" value="1"/>
</dbReference>
<dbReference type="CDD" id="cd03362">
    <property type="entry name" value="TOPRIM_TopoIA_TopoIII"/>
    <property type="match status" value="1"/>
</dbReference>
<accession>A0AAV5AEK4</accession>
<keyword evidence="19" id="KW-1185">Reference proteome</keyword>
<evidence type="ECO:0000256" key="1">
    <source>
        <dbReference type="ARBA" id="ARBA00000213"/>
    </source>
</evidence>
<evidence type="ECO:0000256" key="2">
    <source>
        <dbReference type="ARBA" id="ARBA00009446"/>
    </source>
</evidence>
<dbReference type="InterPro" id="IPR013826">
    <property type="entry name" value="Topo_IA_cen_sub3"/>
</dbReference>
<protein>
    <recommendedName>
        <fullName evidence="3 12">DNA topoisomerase</fullName>
        <ecNumber evidence="3 12">5.6.2.1</ecNumber>
    </recommendedName>
</protein>
<comment type="similarity">
    <text evidence="2 12">Belongs to the type IA topoisomerase family.</text>
</comment>
<dbReference type="InterPro" id="IPR006171">
    <property type="entry name" value="TOPRIM_dom"/>
</dbReference>
<evidence type="ECO:0000256" key="6">
    <source>
        <dbReference type="ARBA" id="ARBA00022771"/>
    </source>
</evidence>
<dbReference type="Gene3D" id="4.10.60.10">
    <property type="entry name" value="Zinc finger, CCHC-type"/>
    <property type="match status" value="1"/>
</dbReference>
<evidence type="ECO:0000259" key="15">
    <source>
        <dbReference type="PROSITE" id="PS50880"/>
    </source>
</evidence>
<dbReference type="GO" id="GO:0008270">
    <property type="term" value="F:zinc ion binding"/>
    <property type="evidence" value="ECO:0007669"/>
    <property type="project" value="UniProtKB-KW"/>
</dbReference>
<dbReference type="GO" id="GO:0031422">
    <property type="term" value="C:RecQ family helicase-topoisomerase III complex"/>
    <property type="evidence" value="ECO:0007669"/>
    <property type="project" value="TreeGrafter"/>
</dbReference>
<dbReference type="PANTHER" id="PTHR11390">
    <property type="entry name" value="PROKARYOTIC DNA TOPOISOMERASE"/>
    <property type="match status" value="1"/>
</dbReference>
<sequence length="898" mass="100067">MHVLCVAEKPSIAKSITQILSGGQFNIRTTSNKFIKNYDFTYRTHDTYTVTSVAGHLLAFDFNSAFRGWNSCDPLTLFDAAVEVKVPEDKKSIEKNLVSEARRTQMLMIWTDCDREGENIGMEIVQICRKSNPNINVKRAKFSAIIPQQIHNAAQHPVELDKAQADAVDARTILDLRLGAAFTRMQSLSLQARFGQLSQQPISYGPCQFPTLGFVVSRYEQVQAFSPETFWYIYLSLRTTVPSSSKEDPEDVEFTWKRGRLFDFEVSLAIYEGVVTNPTARVTSVTQKPTKKWKPLPLTTVELQKSGSRLLKMTPKKILDISEKLYQQGFLSYPRTETDQFDPSFDFMSLIQKQTTDTEWGAFATSLQDGGFTRPRQGKKNDNAHPPIHPTAHVANLAGDEKKVYEYITRRFLACCSKDAEGWETTVNVTCGREEFYSTGLQIIERNYLDVFPYDKWVGKHIPEFKEGEEFIPTVCELKEGQTTRPSYLTEADLVGLMDKNGIGTDATIAQHIQTIIDREYVVEKKEGSIKYLIPSKLGIGLVEGYNKIGFEKSLSKPQLRRETERRMVQICDGNTSKQEMLNQSIEQYREVFLRARNEFNQVISSVRRHLEGRPPDENMPPDQGPHNDDDDNNPGNPPNAQPPTNKPPDGNRRGGGGGNGGGGRKPAPPPPEPNSRDDFGIASGSLSRPSQVDSSGNSDPTEVLCKCSVPVVERTVTKESANKGRKFRACGNQGGCDFFEWMDIPSSSSVASVTVPTKRMRSQTTSGGGGESSSNDLPVKRCKCDMTAVEKTVVKEGINKGRKFWTCPNSEKARCQFFEWGDEGTKSAPAQVLSQDRLKTNDECFKCGQSGHWSNACPNTGTSSNKTGNRAFGSNTQSNTSGECFKASQSFVLFSTP</sequence>
<keyword evidence="8 12" id="KW-0799">Topoisomerase</keyword>
<dbReference type="SUPFAM" id="SSF56712">
    <property type="entry name" value="Prokaryotic type I DNA topoisomerase"/>
    <property type="match status" value="1"/>
</dbReference>
<dbReference type="FunFam" id="1.10.290.10:FF:000001">
    <property type="entry name" value="DNA topoisomerase"/>
    <property type="match status" value="1"/>
</dbReference>
<dbReference type="InterPro" id="IPR003602">
    <property type="entry name" value="Topo_IA_DNA-bd_dom"/>
</dbReference>
<evidence type="ECO:0000256" key="13">
    <source>
        <dbReference type="SAM" id="MobiDB-lite"/>
    </source>
</evidence>
<dbReference type="Proteomes" id="UP001050691">
    <property type="component" value="Unassembled WGS sequence"/>
</dbReference>
<dbReference type="GO" id="GO:0006265">
    <property type="term" value="P:DNA topological change"/>
    <property type="evidence" value="ECO:0007669"/>
    <property type="project" value="InterPro"/>
</dbReference>
<dbReference type="AlphaFoldDB" id="A0AAV5AEK4"/>
<dbReference type="SMART" id="SM00436">
    <property type="entry name" value="TOP1Bc"/>
    <property type="match status" value="1"/>
</dbReference>
<dbReference type="GO" id="GO:0003677">
    <property type="term" value="F:DNA binding"/>
    <property type="evidence" value="ECO:0007669"/>
    <property type="project" value="UniProtKB-KW"/>
</dbReference>
<evidence type="ECO:0000256" key="5">
    <source>
        <dbReference type="ARBA" id="ARBA00022723"/>
    </source>
</evidence>
<dbReference type="InterPro" id="IPR013824">
    <property type="entry name" value="Topo_IA_cen_sub1"/>
</dbReference>
<evidence type="ECO:0000256" key="3">
    <source>
        <dbReference type="ARBA" id="ARBA00012891"/>
    </source>
</evidence>